<organism evidence="8 9">
    <name type="scientific">Neolewinella agarilytica</name>
    <dbReference type="NCBI Taxonomy" id="478744"/>
    <lineage>
        <taxon>Bacteria</taxon>
        <taxon>Pseudomonadati</taxon>
        <taxon>Bacteroidota</taxon>
        <taxon>Saprospiria</taxon>
        <taxon>Saprospirales</taxon>
        <taxon>Lewinellaceae</taxon>
        <taxon>Neolewinella</taxon>
    </lineage>
</organism>
<evidence type="ECO:0000256" key="1">
    <source>
        <dbReference type="ARBA" id="ARBA00011073"/>
    </source>
</evidence>
<dbReference type="Pfam" id="PF00082">
    <property type="entry name" value="Peptidase_S8"/>
    <property type="match status" value="1"/>
</dbReference>
<keyword evidence="9" id="KW-1185">Reference proteome</keyword>
<evidence type="ECO:0000256" key="2">
    <source>
        <dbReference type="ARBA" id="ARBA00022670"/>
    </source>
</evidence>
<dbReference type="AlphaFoldDB" id="A0A1H9HAZ4"/>
<evidence type="ECO:0000259" key="7">
    <source>
        <dbReference type="Pfam" id="PF00082"/>
    </source>
</evidence>
<dbReference type="PRINTS" id="PR00723">
    <property type="entry name" value="SUBTILISIN"/>
</dbReference>
<dbReference type="RefSeq" id="WP_090168831.1">
    <property type="nucleotide sequence ID" value="NZ_FOFB01000012.1"/>
</dbReference>
<dbReference type="PANTHER" id="PTHR43806:SF11">
    <property type="entry name" value="CEREVISIN-RELATED"/>
    <property type="match status" value="1"/>
</dbReference>
<accession>A0A1H9HAZ4</accession>
<protein>
    <submittedName>
        <fullName evidence="8">Subtilase family protein</fullName>
    </submittedName>
</protein>
<name>A0A1H9HAZ4_9BACT</name>
<feature type="active site" description="Charge relay system" evidence="5">
    <location>
        <position position="520"/>
    </location>
</feature>
<proteinExistence type="inferred from homology"/>
<dbReference type="PANTHER" id="PTHR43806">
    <property type="entry name" value="PEPTIDASE S8"/>
    <property type="match status" value="1"/>
</dbReference>
<dbReference type="STRING" id="478744.SAMN05444359_11286"/>
<dbReference type="InParanoid" id="A0A1H9HAZ4"/>
<evidence type="ECO:0000313" key="8">
    <source>
        <dbReference type="EMBL" id="SEQ59446.1"/>
    </source>
</evidence>
<gene>
    <name evidence="8" type="ORF">SAMN05444359_11286</name>
</gene>
<dbReference type="InterPro" id="IPR000209">
    <property type="entry name" value="Peptidase_S8/S53_dom"/>
</dbReference>
<dbReference type="Proteomes" id="UP000199021">
    <property type="component" value="Unassembled WGS sequence"/>
</dbReference>
<keyword evidence="2 5" id="KW-0645">Protease</keyword>
<dbReference type="OrthoDB" id="1489285at2"/>
<feature type="region of interest" description="Disordered" evidence="6">
    <location>
        <begin position="208"/>
        <end position="232"/>
    </location>
</feature>
<feature type="compositionally biased region" description="Basic and acidic residues" evidence="6">
    <location>
        <begin position="218"/>
        <end position="232"/>
    </location>
</feature>
<dbReference type="EMBL" id="FOFB01000012">
    <property type="protein sequence ID" value="SEQ59446.1"/>
    <property type="molecule type" value="Genomic_DNA"/>
</dbReference>
<dbReference type="GO" id="GO:0004252">
    <property type="term" value="F:serine-type endopeptidase activity"/>
    <property type="evidence" value="ECO:0007669"/>
    <property type="project" value="UniProtKB-UniRule"/>
</dbReference>
<dbReference type="InterPro" id="IPR015500">
    <property type="entry name" value="Peptidase_S8_subtilisin-rel"/>
</dbReference>
<feature type="active site" description="Charge relay system" evidence="5">
    <location>
        <position position="343"/>
    </location>
</feature>
<comment type="similarity">
    <text evidence="1 5">Belongs to the peptidase S8 family.</text>
</comment>
<feature type="active site" description="Charge relay system" evidence="5">
    <location>
        <position position="265"/>
    </location>
</feature>
<reference evidence="9" key="1">
    <citation type="submission" date="2016-10" db="EMBL/GenBank/DDBJ databases">
        <authorList>
            <person name="Varghese N."/>
            <person name="Submissions S."/>
        </authorList>
    </citation>
    <scope>NUCLEOTIDE SEQUENCE [LARGE SCALE GENOMIC DNA]</scope>
    <source>
        <strain evidence="9">DSM 24740</strain>
    </source>
</reference>
<dbReference type="GO" id="GO:0006508">
    <property type="term" value="P:proteolysis"/>
    <property type="evidence" value="ECO:0007669"/>
    <property type="project" value="UniProtKB-KW"/>
</dbReference>
<dbReference type="InterPro" id="IPR050131">
    <property type="entry name" value="Peptidase_S8_subtilisin-like"/>
</dbReference>
<dbReference type="InterPro" id="IPR036852">
    <property type="entry name" value="Peptidase_S8/S53_dom_sf"/>
</dbReference>
<dbReference type="SUPFAM" id="SSF52743">
    <property type="entry name" value="Subtilisin-like"/>
    <property type="match status" value="1"/>
</dbReference>
<evidence type="ECO:0000256" key="6">
    <source>
        <dbReference type="SAM" id="MobiDB-lite"/>
    </source>
</evidence>
<dbReference type="Gene3D" id="3.40.50.200">
    <property type="entry name" value="Peptidase S8/S53 domain"/>
    <property type="match status" value="1"/>
</dbReference>
<dbReference type="PROSITE" id="PS51892">
    <property type="entry name" value="SUBTILASE"/>
    <property type="match status" value="1"/>
</dbReference>
<keyword evidence="4 5" id="KW-0720">Serine protease</keyword>
<feature type="domain" description="Peptidase S8/S53" evidence="7">
    <location>
        <begin position="260"/>
        <end position="547"/>
    </location>
</feature>
<dbReference type="PROSITE" id="PS51257">
    <property type="entry name" value="PROKAR_LIPOPROTEIN"/>
    <property type="match status" value="1"/>
</dbReference>
<sequence length="582" mass="63700">MKNGYWLYACLTLVILTVIFTTGCPPKTKVCEPSTFCPREDVGRKERELIVQLNPFYEVCDIISEKRDSFQICTFRKENDQLDSIRVKVKEAPQGIRCLRRSTVFYTGKDAFLEQLNDIAFQFNPTATPKINSYKVIKDCNCEERLILISISLPPDVDINNGVAKGSSSTEENNGPIGAIGHNYEIYRREENNLALGTVPTNAGTCTTVTPSSASSPERPKEFVNTRDPDLDEDFPRDLPCDTLLIPVLEQEDLTPASPRIAIIDTGVDPLYKYLKNSSTLVATHVFTDEFTAWPLSQSINSFDYGNSITLNGTDDDGNCLEDDFFGYDFFHEDNNPSDLKGHGTHIAYTVLSANNIPGLNAKILPLQFGGYTGWSSNPGVFKCDLFSAICSISYATAEKVDIINMSWGYYSTDTHQVLRNVIQRAADADILMIASMGNDSVSVDSCLHWPSNFSTVTGIKEAFLSVAALATFTNNEPVGDLKLAGYSNYGTSADLAAPGSNIMGALVRTDQTIRLSGTSMSAAVMSRQAAIKMYAGGVKLSAEATKVALLAQTVAGNDMCAGDFRIYDYTDDTTLLSSIGY</sequence>
<keyword evidence="3 5" id="KW-0378">Hydrolase</keyword>
<evidence type="ECO:0000256" key="3">
    <source>
        <dbReference type="ARBA" id="ARBA00022801"/>
    </source>
</evidence>
<evidence type="ECO:0000313" key="9">
    <source>
        <dbReference type="Proteomes" id="UP000199021"/>
    </source>
</evidence>
<evidence type="ECO:0000256" key="5">
    <source>
        <dbReference type="PROSITE-ProRule" id="PRU01240"/>
    </source>
</evidence>
<evidence type="ECO:0000256" key="4">
    <source>
        <dbReference type="ARBA" id="ARBA00022825"/>
    </source>
</evidence>